<keyword evidence="3" id="KW-0479">Metal-binding</keyword>
<evidence type="ECO:0000256" key="3">
    <source>
        <dbReference type="ARBA" id="ARBA00022723"/>
    </source>
</evidence>
<sequence length="552" mass="61028">MPKAEKLRLPLFNAGADLAELEPFALPDLTLPPVTRPLSTNEPSATSSEVTPHLRTSSFTIYVDLPGEPSDMLLVHGYTGAYDRVSRRVATYLRSLETHRAPKPLYGQWVSEPRVDGQVVTPSDAVIAILKKRGYLVDMSPEEEDQFFSGIAGRYHQASQRRAPGYVIIPTYQCNLRCHYCFQDHMRTDPAYAHILRAMDRPMADRILQGMLHLEASHGLDPAADITRQVTFFGGEPLLASNHDVVGYLIARLRERGKASFSAVSNATELDAYQDLLGPEGIASIQVTLDGPPAEHDLRRIYPDRSGSFDRIARNIRMALDLGVEVSIRINVDRVNLAKLPELAEVFHAQGWASHPGFLPYVAPIHAANTNVDAKSVFGSWELSRSLEALKQSDPRVSCIGISDNSILARARQIFDGKSATNPSFRASFCGAHSTMYVLDALGDIYACWERTGDTKERIGHIDDLGRPLMNRSMLTQWRGRSVVSNPVCRKCRYAASCGGGCAILAEESNGDAYTNHCDGFGKRFRASVAKAYQEFLRGERSEATVVRSCET</sequence>
<dbReference type="UniPathway" id="UPA00782"/>
<accession>A0A017T3I1</accession>
<dbReference type="GO" id="GO:0016491">
    <property type="term" value="F:oxidoreductase activity"/>
    <property type="evidence" value="ECO:0007669"/>
    <property type="project" value="InterPro"/>
</dbReference>
<evidence type="ECO:0000259" key="7">
    <source>
        <dbReference type="PROSITE" id="PS51918"/>
    </source>
</evidence>
<dbReference type="Gene3D" id="3.20.20.70">
    <property type="entry name" value="Aldolase class I"/>
    <property type="match status" value="1"/>
</dbReference>
<evidence type="ECO:0000256" key="5">
    <source>
        <dbReference type="ARBA" id="ARBA00023014"/>
    </source>
</evidence>
<dbReference type="PROSITE" id="PS51918">
    <property type="entry name" value="RADICAL_SAM"/>
    <property type="match status" value="1"/>
</dbReference>
<dbReference type="GO" id="GO:0051536">
    <property type="term" value="F:iron-sulfur cluster binding"/>
    <property type="evidence" value="ECO:0007669"/>
    <property type="project" value="UniProtKB-KW"/>
</dbReference>
<dbReference type="InterPro" id="IPR023885">
    <property type="entry name" value="4Fe4S-binding_SPASM_dom"/>
</dbReference>
<dbReference type="CDD" id="cd01335">
    <property type="entry name" value="Radical_SAM"/>
    <property type="match status" value="1"/>
</dbReference>
<feature type="domain" description="Radical SAM core" evidence="7">
    <location>
        <begin position="159"/>
        <end position="396"/>
    </location>
</feature>
<comment type="cofactor">
    <cofactor evidence="1">
        <name>[4Fe-4S] cluster</name>
        <dbReference type="ChEBI" id="CHEBI:49883"/>
    </cofactor>
</comment>
<dbReference type="EMBL" id="ASRX01000051">
    <property type="protein sequence ID" value="EYF03091.1"/>
    <property type="molecule type" value="Genomic_DNA"/>
</dbReference>
<dbReference type="PANTHER" id="PTHR43273:SF3">
    <property type="entry name" value="ANAEROBIC SULFATASE-MATURATING ENZYME HOMOLOG ASLB-RELATED"/>
    <property type="match status" value="1"/>
</dbReference>
<dbReference type="RefSeq" id="WP_231511733.1">
    <property type="nucleotide sequence ID" value="NZ_ASRX01000051.1"/>
</dbReference>
<dbReference type="InterPro" id="IPR007197">
    <property type="entry name" value="rSAM"/>
</dbReference>
<keyword evidence="2" id="KW-0949">S-adenosyl-L-methionine</keyword>
<protein>
    <submittedName>
        <fullName evidence="8">Radical SAM domain protein</fullName>
    </submittedName>
</protein>
<keyword evidence="9" id="KW-1185">Reference proteome</keyword>
<dbReference type="SFLD" id="SFLDG01067">
    <property type="entry name" value="SPASM/twitch_domain_containing"/>
    <property type="match status" value="1"/>
</dbReference>
<dbReference type="AlphaFoldDB" id="A0A017T3I1"/>
<evidence type="ECO:0000256" key="6">
    <source>
        <dbReference type="ARBA" id="ARBA00023601"/>
    </source>
</evidence>
<dbReference type="Pfam" id="PF04055">
    <property type="entry name" value="Radical_SAM"/>
    <property type="match status" value="1"/>
</dbReference>
<proteinExistence type="inferred from homology"/>
<dbReference type="InterPro" id="IPR023867">
    <property type="entry name" value="Sulphatase_maturase_rSAM"/>
</dbReference>
<dbReference type="GO" id="GO:0046872">
    <property type="term" value="F:metal ion binding"/>
    <property type="evidence" value="ECO:0007669"/>
    <property type="project" value="UniProtKB-KW"/>
</dbReference>
<gene>
    <name evidence="8" type="ORF">CAP_6205</name>
</gene>
<dbReference type="NCBIfam" id="TIGR04085">
    <property type="entry name" value="rSAM_more_4Fe4S"/>
    <property type="match status" value="1"/>
</dbReference>
<comment type="similarity">
    <text evidence="6">Belongs to the radical SAM superfamily. Anaerobic sulfatase-maturating enzyme family.</text>
</comment>
<keyword evidence="4" id="KW-0408">Iron</keyword>
<comment type="caution">
    <text evidence="8">The sequence shown here is derived from an EMBL/GenBank/DDBJ whole genome shotgun (WGS) entry which is preliminary data.</text>
</comment>
<dbReference type="SFLD" id="SFLDG01386">
    <property type="entry name" value="main_SPASM_domain-containing"/>
    <property type="match status" value="1"/>
</dbReference>
<evidence type="ECO:0000256" key="4">
    <source>
        <dbReference type="ARBA" id="ARBA00023004"/>
    </source>
</evidence>
<dbReference type="InterPro" id="IPR058240">
    <property type="entry name" value="rSAM_sf"/>
</dbReference>
<dbReference type="eggNOG" id="COG0641">
    <property type="taxonomic scope" value="Bacteria"/>
</dbReference>
<dbReference type="InterPro" id="IPR013785">
    <property type="entry name" value="Aldolase_TIM"/>
</dbReference>
<dbReference type="PANTHER" id="PTHR43273">
    <property type="entry name" value="ANAEROBIC SULFATASE-MATURATING ENZYME HOMOLOG ASLB-RELATED"/>
    <property type="match status" value="1"/>
</dbReference>
<evidence type="ECO:0000313" key="9">
    <source>
        <dbReference type="Proteomes" id="UP000019678"/>
    </source>
</evidence>
<name>A0A017T3I1_9BACT</name>
<keyword evidence="5" id="KW-0411">Iron-sulfur</keyword>
<dbReference type="STRING" id="1192034.CAP_6205"/>
<dbReference type="SUPFAM" id="SSF102114">
    <property type="entry name" value="Radical SAM enzymes"/>
    <property type="match status" value="1"/>
</dbReference>
<dbReference type="Proteomes" id="UP000019678">
    <property type="component" value="Unassembled WGS sequence"/>
</dbReference>
<dbReference type="SFLD" id="SFLDG01384">
    <property type="entry name" value="thioether_bond_formation_requi"/>
    <property type="match status" value="1"/>
</dbReference>
<evidence type="ECO:0000256" key="2">
    <source>
        <dbReference type="ARBA" id="ARBA00022691"/>
    </source>
</evidence>
<evidence type="ECO:0000313" key="8">
    <source>
        <dbReference type="EMBL" id="EYF03091.1"/>
    </source>
</evidence>
<reference evidence="8 9" key="1">
    <citation type="submission" date="2013-05" db="EMBL/GenBank/DDBJ databases">
        <title>Genome assembly of Chondromyces apiculatus DSM 436.</title>
        <authorList>
            <person name="Sharma G."/>
            <person name="Khatri I."/>
            <person name="Kaur C."/>
            <person name="Mayilraj S."/>
            <person name="Subramanian S."/>
        </authorList>
    </citation>
    <scope>NUCLEOTIDE SEQUENCE [LARGE SCALE GENOMIC DNA]</scope>
    <source>
        <strain evidence="8 9">DSM 436</strain>
    </source>
</reference>
<organism evidence="8 9">
    <name type="scientific">Chondromyces apiculatus DSM 436</name>
    <dbReference type="NCBI Taxonomy" id="1192034"/>
    <lineage>
        <taxon>Bacteria</taxon>
        <taxon>Pseudomonadati</taxon>
        <taxon>Myxococcota</taxon>
        <taxon>Polyangia</taxon>
        <taxon>Polyangiales</taxon>
        <taxon>Polyangiaceae</taxon>
        <taxon>Chondromyces</taxon>
    </lineage>
</organism>
<evidence type="ECO:0000256" key="1">
    <source>
        <dbReference type="ARBA" id="ARBA00001966"/>
    </source>
</evidence>
<dbReference type="SFLD" id="SFLDS00029">
    <property type="entry name" value="Radical_SAM"/>
    <property type="match status" value="1"/>
</dbReference>